<accession>S8EJJ2</accession>
<evidence type="ECO:0000256" key="10">
    <source>
        <dbReference type="RuleBase" id="RU363110"/>
    </source>
</evidence>
<dbReference type="AlphaFoldDB" id="S8EJJ2"/>
<evidence type="ECO:0000256" key="4">
    <source>
        <dbReference type="ARBA" id="ARBA00022676"/>
    </source>
</evidence>
<feature type="region of interest" description="Disordered" evidence="11">
    <location>
        <begin position="331"/>
        <end position="353"/>
    </location>
</feature>
<dbReference type="Pfam" id="PF03155">
    <property type="entry name" value="Alg6_Alg8"/>
    <property type="match status" value="1"/>
</dbReference>
<evidence type="ECO:0000313" key="14">
    <source>
        <dbReference type="Proteomes" id="UP000015241"/>
    </source>
</evidence>
<feature type="transmembrane region" description="Helical" evidence="10">
    <location>
        <begin position="300"/>
        <end position="321"/>
    </location>
</feature>
<feature type="transmembrane region" description="Helical" evidence="10">
    <location>
        <begin position="460"/>
        <end position="482"/>
    </location>
</feature>
<evidence type="ECO:0000256" key="9">
    <source>
        <dbReference type="ARBA" id="ARBA00023136"/>
    </source>
</evidence>
<dbReference type="EMBL" id="KE504124">
    <property type="protein sequence ID" value="EPT05297.1"/>
    <property type="molecule type" value="Genomic_DNA"/>
</dbReference>
<evidence type="ECO:0000256" key="1">
    <source>
        <dbReference type="ARBA" id="ARBA00004477"/>
    </source>
</evidence>
<dbReference type="GO" id="GO:0042281">
    <property type="term" value="F:dolichyl pyrophosphate Man9GlcNAc2 alpha-1,3-glucosyltransferase activity"/>
    <property type="evidence" value="ECO:0007669"/>
    <property type="project" value="TreeGrafter"/>
</dbReference>
<keyword evidence="5 10" id="KW-0808">Transferase</keyword>
<feature type="transmembrane region" description="Helical" evidence="10">
    <location>
        <begin position="204"/>
        <end position="224"/>
    </location>
</feature>
<feature type="chain" id="PRO_5004550738" description="Alpha-1,3-glucosyltransferase" evidence="12">
    <location>
        <begin position="29"/>
        <end position="599"/>
    </location>
</feature>
<keyword evidence="9 10" id="KW-0472">Membrane</keyword>
<feature type="compositionally biased region" description="Basic residues" evidence="11">
    <location>
        <begin position="569"/>
        <end position="578"/>
    </location>
</feature>
<dbReference type="EC" id="2.4.1.-" evidence="10"/>
<dbReference type="GO" id="GO:0005789">
    <property type="term" value="C:endoplasmic reticulum membrane"/>
    <property type="evidence" value="ECO:0007669"/>
    <property type="project" value="UniProtKB-SubCell"/>
</dbReference>
<dbReference type="PANTHER" id="PTHR12413">
    <property type="entry name" value="DOLICHYL GLYCOSYLTRANSFERASE"/>
    <property type="match status" value="1"/>
</dbReference>
<keyword evidence="8 10" id="KW-1133">Transmembrane helix</keyword>
<dbReference type="STRING" id="743788.S8EJJ2"/>
<feature type="compositionally biased region" description="Basic and acidic residues" evidence="11">
    <location>
        <begin position="331"/>
        <end position="343"/>
    </location>
</feature>
<sequence>MHKHGLKRWVVPCAVLASVWVKWSIGLGSYSGQGTPPMYGDYEAQRHWMELTIHLPPREWYTYDLQYWGLDYPPLTAYVSWLCGVVGARIDPSWFALESSRGIESPGSTTYMRTTVLVFDTLVYLPALFLFVRSWHTNRSTRTQELALLTLLLQPTLLLIDFGHFQYNSVMLGLTLFSLDCFARGHDMLGAASFVFSLGFKQMALYYAPAIGSYLLGKCLYLGPTQGPRHFVRLAVVTVTAMLILFLPFLPPFSPPSTILDPITRIFPFNRGLFEDKVANFWCASDVVVKWRRRLASQTLVRLATALTALGFLPGAAGLIYNGWKMRLQPSKESDSTEEKKPSSDVSRAKTGTPAPTLPLLPYALLTSSMSFFLFSFQVHEKTILLPLLPLTLLLSGVTSNETSETWEIGMLASNVALFSMWPLLKRDGLGVSYVAMTILWNRLVGYNPFRARPNSLLQYLSLLVHTGCIALHVLELLFAAPARYPDLFPVLNVLLSTPVFGLVWLWSIRRGIEVSWSFGGLGQGSDSPTELKRPAPRSENGDGAEASGVAGIGREAGARAMSLGYAQGRRRAVRPRRSGSISSLISAGSHREHELGQR</sequence>
<feature type="transmembrane region" description="Helical" evidence="10">
    <location>
        <begin position="111"/>
        <end position="132"/>
    </location>
</feature>
<evidence type="ECO:0000256" key="3">
    <source>
        <dbReference type="ARBA" id="ARBA00008715"/>
    </source>
</evidence>
<keyword evidence="14" id="KW-1185">Reference proteome</keyword>
<feature type="transmembrane region" description="Helical" evidence="10">
    <location>
        <begin position="230"/>
        <end position="250"/>
    </location>
</feature>
<dbReference type="InParanoid" id="S8EJJ2"/>
<protein>
    <recommendedName>
        <fullName evidence="10">Alpha-1,3-glucosyltransferase</fullName>
        <ecNumber evidence="10">2.4.1.-</ecNumber>
    </recommendedName>
</protein>
<evidence type="ECO:0000256" key="6">
    <source>
        <dbReference type="ARBA" id="ARBA00022692"/>
    </source>
</evidence>
<dbReference type="HOGENOM" id="CLU_008110_2_1_1"/>
<dbReference type="FunCoup" id="S8EJJ2">
    <property type="interactions" value="721"/>
</dbReference>
<dbReference type="eggNOG" id="KOG2575">
    <property type="taxonomic scope" value="Eukaryota"/>
</dbReference>
<feature type="compositionally biased region" description="Basic and acidic residues" evidence="11">
    <location>
        <begin position="590"/>
        <end position="599"/>
    </location>
</feature>
<keyword evidence="6 10" id="KW-0812">Transmembrane</keyword>
<comment type="pathway">
    <text evidence="2 10">Protein modification; protein glycosylation.</text>
</comment>
<evidence type="ECO:0000256" key="7">
    <source>
        <dbReference type="ARBA" id="ARBA00022824"/>
    </source>
</evidence>
<dbReference type="Proteomes" id="UP000015241">
    <property type="component" value="Unassembled WGS sequence"/>
</dbReference>
<feature type="transmembrane region" description="Helical" evidence="10">
    <location>
        <begin position="144"/>
        <end position="160"/>
    </location>
</feature>
<feature type="region of interest" description="Disordered" evidence="11">
    <location>
        <begin position="524"/>
        <end position="552"/>
    </location>
</feature>
<reference evidence="13 14" key="1">
    <citation type="journal article" date="2012" name="Science">
        <title>The Paleozoic origin of enzymatic lignin decomposition reconstructed from 31 fungal genomes.</title>
        <authorList>
            <person name="Floudas D."/>
            <person name="Binder M."/>
            <person name="Riley R."/>
            <person name="Barry K."/>
            <person name="Blanchette R.A."/>
            <person name="Henrissat B."/>
            <person name="Martinez A.T."/>
            <person name="Otillar R."/>
            <person name="Spatafora J.W."/>
            <person name="Yadav J.S."/>
            <person name="Aerts A."/>
            <person name="Benoit I."/>
            <person name="Boyd A."/>
            <person name="Carlson A."/>
            <person name="Copeland A."/>
            <person name="Coutinho P.M."/>
            <person name="de Vries R.P."/>
            <person name="Ferreira P."/>
            <person name="Findley K."/>
            <person name="Foster B."/>
            <person name="Gaskell J."/>
            <person name="Glotzer D."/>
            <person name="Gorecki P."/>
            <person name="Heitman J."/>
            <person name="Hesse C."/>
            <person name="Hori C."/>
            <person name="Igarashi K."/>
            <person name="Jurgens J.A."/>
            <person name="Kallen N."/>
            <person name="Kersten P."/>
            <person name="Kohler A."/>
            <person name="Kuees U."/>
            <person name="Kumar T.K.A."/>
            <person name="Kuo A."/>
            <person name="LaButti K."/>
            <person name="Larrondo L.F."/>
            <person name="Lindquist E."/>
            <person name="Ling A."/>
            <person name="Lombard V."/>
            <person name="Lucas S."/>
            <person name="Lundell T."/>
            <person name="Martin R."/>
            <person name="McLaughlin D.J."/>
            <person name="Morgenstern I."/>
            <person name="Morin E."/>
            <person name="Murat C."/>
            <person name="Nagy L.G."/>
            <person name="Nolan M."/>
            <person name="Ohm R.A."/>
            <person name="Patyshakuliyeva A."/>
            <person name="Rokas A."/>
            <person name="Ruiz-Duenas F.J."/>
            <person name="Sabat G."/>
            <person name="Salamov A."/>
            <person name="Samejima M."/>
            <person name="Schmutz J."/>
            <person name="Slot J.C."/>
            <person name="St John F."/>
            <person name="Stenlid J."/>
            <person name="Sun H."/>
            <person name="Sun S."/>
            <person name="Syed K."/>
            <person name="Tsang A."/>
            <person name="Wiebenga A."/>
            <person name="Young D."/>
            <person name="Pisabarro A."/>
            <person name="Eastwood D.C."/>
            <person name="Martin F."/>
            <person name="Cullen D."/>
            <person name="Grigoriev I.V."/>
            <person name="Hibbett D.S."/>
        </authorList>
    </citation>
    <scope>NUCLEOTIDE SEQUENCE</scope>
    <source>
        <strain evidence="14">FP-58527</strain>
    </source>
</reference>
<feature type="region of interest" description="Disordered" evidence="11">
    <location>
        <begin position="569"/>
        <end position="599"/>
    </location>
</feature>
<dbReference type="OrthoDB" id="5589195at2759"/>
<evidence type="ECO:0000256" key="12">
    <source>
        <dbReference type="SAM" id="SignalP"/>
    </source>
</evidence>
<name>S8EJJ2_FOMSC</name>
<evidence type="ECO:0000256" key="5">
    <source>
        <dbReference type="ARBA" id="ARBA00022679"/>
    </source>
</evidence>
<feature type="compositionally biased region" description="Low complexity" evidence="11">
    <location>
        <begin position="579"/>
        <end position="589"/>
    </location>
</feature>
<evidence type="ECO:0000256" key="8">
    <source>
        <dbReference type="ARBA" id="ARBA00022989"/>
    </source>
</evidence>
<feature type="transmembrane region" description="Helical" evidence="10">
    <location>
        <begin position="488"/>
        <end position="507"/>
    </location>
</feature>
<keyword evidence="12" id="KW-0732">Signal</keyword>
<dbReference type="UniPathway" id="UPA00378"/>
<evidence type="ECO:0000256" key="2">
    <source>
        <dbReference type="ARBA" id="ARBA00004922"/>
    </source>
</evidence>
<evidence type="ECO:0000256" key="11">
    <source>
        <dbReference type="SAM" id="MobiDB-lite"/>
    </source>
</evidence>
<comment type="similarity">
    <text evidence="3 10">Belongs to the ALG6/ALG8 glucosyltransferase family.</text>
</comment>
<evidence type="ECO:0000313" key="13">
    <source>
        <dbReference type="EMBL" id="EPT05297.1"/>
    </source>
</evidence>
<keyword evidence="7 10" id="KW-0256">Endoplasmic reticulum</keyword>
<comment type="subcellular location">
    <subcellularLocation>
        <location evidence="1 10">Endoplasmic reticulum membrane</location>
        <topology evidence="1 10">Multi-pass membrane protein</topology>
    </subcellularLocation>
</comment>
<proteinExistence type="inferred from homology"/>
<organism evidence="13 14">
    <name type="scientific">Fomitopsis schrenkii</name>
    <name type="common">Brown rot fungus</name>
    <dbReference type="NCBI Taxonomy" id="2126942"/>
    <lineage>
        <taxon>Eukaryota</taxon>
        <taxon>Fungi</taxon>
        <taxon>Dikarya</taxon>
        <taxon>Basidiomycota</taxon>
        <taxon>Agaricomycotina</taxon>
        <taxon>Agaricomycetes</taxon>
        <taxon>Polyporales</taxon>
        <taxon>Fomitopsis</taxon>
    </lineage>
</organism>
<feature type="transmembrane region" description="Helical" evidence="10">
    <location>
        <begin position="360"/>
        <end position="377"/>
    </location>
</feature>
<dbReference type="InterPro" id="IPR004856">
    <property type="entry name" value="Glyco_trans_ALG6/ALG8"/>
</dbReference>
<gene>
    <name evidence="13" type="ORF">FOMPIDRAFT_125376</name>
</gene>
<dbReference type="PANTHER" id="PTHR12413:SF1">
    <property type="entry name" value="DOLICHYL PYROPHOSPHATE MAN9GLCNAC2 ALPHA-1,3-GLUCOSYLTRANSFERASE"/>
    <property type="match status" value="1"/>
</dbReference>
<keyword evidence="4 10" id="KW-0328">Glycosyltransferase</keyword>
<feature type="signal peptide" evidence="12">
    <location>
        <begin position="1"/>
        <end position="28"/>
    </location>
</feature>